<protein>
    <recommendedName>
        <fullName evidence="10">OmpA-like domain-containing protein</fullName>
    </recommendedName>
</protein>
<evidence type="ECO:0000256" key="9">
    <source>
        <dbReference type="SAM" id="Phobius"/>
    </source>
</evidence>
<evidence type="ECO:0000256" key="2">
    <source>
        <dbReference type="ARBA" id="ARBA00008914"/>
    </source>
</evidence>
<evidence type="ECO:0000313" key="11">
    <source>
        <dbReference type="EMBL" id="RYB05956.1"/>
    </source>
</evidence>
<evidence type="ECO:0000256" key="5">
    <source>
        <dbReference type="ARBA" id="ARBA00022989"/>
    </source>
</evidence>
<dbReference type="GO" id="GO:0005886">
    <property type="term" value="C:plasma membrane"/>
    <property type="evidence" value="ECO:0007669"/>
    <property type="project" value="UniProtKB-SubCell"/>
</dbReference>
<dbReference type="InterPro" id="IPR025713">
    <property type="entry name" value="MotB-like_N_dom"/>
</dbReference>
<keyword evidence="5 9" id="KW-1133">Transmembrane helix</keyword>
<feature type="domain" description="OmpA-like" evidence="10">
    <location>
        <begin position="291"/>
        <end position="409"/>
    </location>
</feature>
<dbReference type="Gene3D" id="3.30.1330.60">
    <property type="entry name" value="OmpA-like domain"/>
    <property type="match status" value="1"/>
</dbReference>
<evidence type="ECO:0000256" key="8">
    <source>
        <dbReference type="SAM" id="MobiDB-lite"/>
    </source>
</evidence>
<comment type="similarity">
    <text evidence="2">Belongs to the MotB family.</text>
</comment>
<dbReference type="InterPro" id="IPR050330">
    <property type="entry name" value="Bact_OuterMem_StrucFunc"/>
</dbReference>
<dbReference type="OrthoDB" id="7170686at2"/>
<feature type="compositionally biased region" description="Low complexity" evidence="8">
    <location>
        <begin position="205"/>
        <end position="249"/>
    </location>
</feature>
<dbReference type="Pfam" id="PF00691">
    <property type="entry name" value="OmpA"/>
    <property type="match status" value="1"/>
</dbReference>
<feature type="compositionally biased region" description="Low complexity" evidence="8">
    <location>
        <begin position="85"/>
        <end position="96"/>
    </location>
</feature>
<dbReference type="Proteomes" id="UP000289411">
    <property type="component" value="Unassembled WGS sequence"/>
</dbReference>
<feature type="region of interest" description="Disordered" evidence="8">
    <location>
        <begin position="70"/>
        <end position="249"/>
    </location>
</feature>
<keyword evidence="4 9" id="KW-0812">Transmembrane</keyword>
<dbReference type="AlphaFoldDB" id="A0A4Q2RIC4"/>
<dbReference type="RefSeq" id="WP_129218466.1">
    <property type="nucleotide sequence ID" value="NZ_QYBC01000005.1"/>
</dbReference>
<dbReference type="Pfam" id="PF13677">
    <property type="entry name" value="MotB_plug"/>
    <property type="match status" value="1"/>
</dbReference>
<keyword evidence="6 7" id="KW-0472">Membrane</keyword>
<feature type="transmembrane region" description="Helical" evidence="9">
    <location>
        <begin position="31"/>
        <end position="50"/>
    </location>
</feature>
<name>A0A4Q2RIC4_9HYPH</name>
<evidence type="ECO:0000256" key="3">
    <source>
        <dbReference type="ARBA" id="ARBA00022475"/>
    </source>
</evidence>
<feature type="compositionally biased region" description="Basic and acidic residues" evidence="8">
    <location>
        <begin position="187"/>
        <end position="196"/>
    </location>
</feature>
<evidence type="ECO:0000313" key="12">
    <source>
        <dbReference type="Proteomes" id="UP000289411"/>
    </source>
</evidence>
<dbReference type="EMBL" id="QYBC01000005">
    <property type="protein sequence ID" value="RYB05956.1"/>
    <property type="molecule type" value="Genomic_DNA"/>
</dbReference>
<keyword evidence="12" id="KW-1185">Reference proteome</keyword>
<dbReference type="PANTHER" id="PTHR30329:SF21">
    <property type="entry name" value="LIPOPROTEIN YIAD-RELATED"/>
    <property type="match status" value="1"/>
</dbReference>
<dbReference type="PROSITE" id="PS51123">
    <property type="entry name" value="OMPA_2"/>
    <property type="match status" value="1"/>
</dbReference>
<evidence type="ECO:0000256" key="6">
    <source>
        <dbReference type="ARBA" id="ARBA00023136"/>
    </source>
</evidence>
<dbReference type="InterPro" id="IPR006665">
    <property type="entry name" value="OmpA-like"/>
</dbReference>
<dbReference type="CDD" id="cd07185">
    <property type="entry name" value="OmpA_C-like"/>
    <property type="match status" value="1"/>
</dbReference>
<comment type="subcellular location">
    <subcellularLocation>
        <location evidence="1">Cell membrane</location>
        <topology evidence="1">Single-pass membrane protein</topology>
    </subcellularLocation>
</comment>
<evidence type="ECO:0000256" key="1">
    <source>
        <dbReference type="ARBA" id="ARBA00004162"/>
    </source>
</evidence>
<evidence type="ECO:0000256" key="7">
    <source>
        <dbReference type="PROSITE-ProRule" id="PRU00473"/>
    </source>
</evidence>
<evidence type="ECO:0000259" key="10">
    <source>
        <dbReference type="PROSITE" id="PS51123"/>
    </source>
</evidence>
<proteinExistence type="inferred from homology"/>
<keyword evidence="3" id="KW-1003">Cell membrane</keyword>
<dbReference type="PANTHER" id="PTHR30329">
    <property type="entry name" value="STATOR ELEMENT OF FLAGELLAR MOTOR COMPLEX"/>
    <property type="match status" value="1"/>
</dbReference>
<dbReference type="InterPro" id="IPR036737">
    <property type="entry name" value="OmpA-like_sf"/>
</dbReference>
<gene>
    <name evidence="11" type="ORF">D3272_07100</name>
</gene>
<accession>A0A4Q2RIC4</accession>
<dbReference type="SUPFAM" id="SSF103088">
    <property type="entry name" value="OmpA-like"/>
    <property type="match status" value="1"/>
</dbReference>
<sequence length="409" mass="43346">MSDEAHPHEIIIIKRHAGGHEDGHHGGAWKIAYADFVTAMMAFFLVMWLLSANEKTKAAIVKYFNPIQLVDSTPQPPGLGDPAEKTPSPKKAGSKPSPDKEASEAKEGTESAKEEKPKDEKAKKDEAKKEEAKKEEAKKDDAALFRDPYAALTEIGAKDAPPSRGGTKAPNDGSKGGAGTAAAAEGKGGDAYRDPFDPLPLTPKGAVDGAADSGRSDADLSAAGPAAPPAAADARPAAEPSAALSTAPLPAEPAARAAELKARIDALAKSVAAASGGPQPKIDVKATPEGVLIGLTDDARFSMFASASAEPSPRTVTLMAKIGRLLKGQKGRIVLRGYTDSRRYRSDTYDNWRLSSARADMAHYMLVRGGVEDARFERIEGYADRQLRNVKDPESPENRRIEILLRDVP</sequence>
<organism evidence="11 12">
    <name type="scientific">Lichenibacterium ramalinae</name>
    <dbReference type="NCBI Taxonomy" id="2316527"/>
    <lineage>
        <taxon>Bacteria</taxon>
        <taxon>Pseudomonadati</taxon>
        <taxon>Pseudomonadota</taxon>
        <taxon>Alphaproteobacteria</taxon>
        <taxon>Hyphomicrobiales</taxon>
        <taxon>Lichenihabitantaceae</taxon>
        <taxon>Lichenibacterium</taxon>
    </lineage>
</organism>
<comment type="caution">
    <text evidence="11">The sequence shown here is derived from an EMBL/GenBank/DDBJ whole genome shotgun (WGS) entry which is preliminary data.</text>
</comment>
<evidence type="ECO:0000256" key="4">
    <source>
        <dbReference type="ARBA" id="ARBA00022692"/>
    </source>
</evidence>
<feature type="compositionally biased region" description="Basic and acidic residues" evidence="8">
    <location>
        <begin position="97"/>
        <end position="144"/>
    </location>
</feature>
<reference evidence="11 12" key="2">
    <citation type="submission" date="2019-02" db="EMBL/GenBank/DDBJ databases">
        <title>'Lichenibacterium ramalinii' gen. nov. sp. nov., 'Lichenibacterium minor' gen. nov. sp. nov.</title>
        <authorList>
            <person name="Pankratov T."/>
        </authorList>
    </citation>
    <scope>NUCLEOTIDE SEQUENCE [LARGE SCALE GENOMIC DNA]</scope>
    <source>
        <strain evidence="11 12">RmlP001</strain>
    </source>
</reference>
<reference evidence="11 12" key="1">
    <citation type="submission" date="2018-09" db="EMBL/GenBank/DDBJ databases">
        <authorList>
            <person name="Grouzdev D.S."/>
            <person name="Krutkina M.S."/>
        </authorList>
    </citation>
    <scope>NUCLEOTIDE SEQUENCE [LARGE SCALE GENOMIC DNA]</scope>
    <source>
        <strain evidence="11 12">RmlP001</strain>
    </source>
</reference>